<feature type="domain" description="C2H2-type" evidence="9">
    <location>
        <begin position="699"/>
        <end position="726"/>
    </location>
</feature>
<feature type="compositionally biased region" description="Acidic residues" evidence="8">
    <location>
        <begin position="267"/>
        <end position="287"/>
    </location>
</feature>
<feature type="domain" description="C2H2-type" evidence="9">
    <location>
        <begin position="642"/>
        <end position="669"/>
    </location>
</feature>
<evidence type="ECO:0000256" key="4">
    <source>
        <dbReference type="ARBA" id="ARBA00022833"/>
    </source>
</evidence>
<dbReference type="GO" id="GO:0005634">
    <property type="term" value="C:nucleus"/>
    <property type="evidence" value="ECO:0007669"/>
    <property type="project" value="TreeGrafter"/>
</dbReference>
<dbReference type="AlphaFoldDB" id="A0AAD3MBI1"/>
<dbReference type="PROSITE" id="PS50950">
    <property type="entry name" value="ZF_THAP"/>
    <property type="match status" value="1"/>
</dbReference>
<accession>A0AAD3MBI1</accession>
<feature type="region of interest" description="Disordered" evidence="8">
    <location>
        <begin position="805"/>
        <end position="1003"/>
    </location>
</feature>
<evidence type="ECO:0000259" key="9">
    <source>
        <dbReference type="PROSITE" id="PS50157"/>
    </source>
</evidence>
<dbReference type="GO" id="GO:0000981">
    <property type="term" value="F:DNA-binding transcription factor activity, RNA polymerase II-specific"/>
    <property type="evidence" value="ECO:0007669"/>
    <property type="project" value="TreeGrafter"/>
</dbReference>
<dbReference type="GO" id="GO:0008270">
    <property type="term" value="F:zinc ion binding"/>
    <property type="evidence" value="ECO:0007669"/>
    <property type="project" value="UniProtKB-KW"/>
</dbReference>
<proteinExistence type="predicted"/>
<dbReference type="Proteomes" id="UP001279410">
    <property type="component" value="Unassembled WGS sequence"/>
</dbReference>
<evidence type="ECO:0000256" key="1">
    <source>
        <dbReference type="ARBA" id="ARBA00022723"/>
    </source>
</evidence>
<keyword evidence="1" id="KW-0479">Metal-binding</keyword>
<dbReference type="PROSITE" id="PS00028">
    <property type="entry name" value="ZINC_FINGER_C2H2_1"/>
    <property type="match status" value="5"/>
</dbReference>
<dbReference type="PROSITE" id="PS50157">
    <property type="entry name" value="ZINC_FINGER_C2H2_2"/>
    <property type="match status" value="5"/>
</dbReference>
<evidence type="ECO:0000313" key="11">
    <source>
        <dbReference type="EMBL" id="GLD51115.1"/>
    </source>
</evidence>
<evidence type="ECO:0000256" key="7">
    <source>
        <dbReference type="PROSITE-ProRule" id="PRU00309"/>
    </source>
</evidence>
<evidence type="ECO:0000256" key="8">
    <source>
        <dbReference type="SAM" id="MobiDB-lite"/>
    </source>
</evidence>
<evidence type="ECO:0000256" key="5">
    <source>
        <dbReference type="ARBA" id="ARBA00023125"/>
    </source>
</evidence>
<feature type="compositionally biased region" description="Basic residues" evidence="8">
    <location>
        <begin position="898"/>
        <end position="911"/>
    </location>
</feature>
<feature type="compositionally biased region" description="Acidic residues" evidence="8">
    <location>
        <begin position="557"/>
        <end position="584"/>
    </location>
</feature>
<dbReference type="PANTHER" id="PTHR24409">
    <property type="entry name" value="ZINC FINGER PROTEIN 142"/>
    <property type="match status" value="1"/>
</dbReference>
<dbReference type="SUPFAM" id="SSF57667">
    <property type="entry name" value="beta-beta-alpha zinc fingers"/>
    <property type="match status" value="3"/>
</dbReference>
<dbReference type="FunFam" id="3.30.160.60:FF:000624">
    <property type="entry name" value="zinc finger protein 697"/>
    <property type="match status" value="2"/>
</dbReference>
<gene>
    <name evidence="11" type="ORF">AKAME5_000421400</name>
</gene>
<evidence type="ECO:0000256" key="2">
    <source>
        <dbReference type="ARBA" id="ARBA00022737"/>
    </source>
</evidence>
<evidence type="ECO:0000259" key="10">
    <source>
        <dbReference type="PROSITE" id="PS50950"/>
    </source>
</evidence>
<feature type="compositionally biased region" description="Basic residues" evidence="8">
    <location>
        <begin position="981"/>
        <end position="993"/>
    </location>
</feature>
<keyword evidence="5 7" id="KW-0238">DNA-binding</keyword>
<dbReference type="SUPFAM" id="SSF57716">
    <property type="entry name" value="Glucocorticoid receptor-like (DNA-binding domain)"/>
    <property type="match status" value="2"/>
</dbReference>
<evidence type="ECO:0000313" key="12">
    <source>
        <dbReference type="Proteomes" id="UP001279410"/>
    </source>
</evidence>
<dbReference type="SMART" id="SM00980">
    <property type="entry name" value="THAP"/>
    <property type="match status" value="2"/>
</dbReference>
<evidence type="ECO:0000256" key="6">
    <source>
        <dbReference type="PROSITE-ProRule" id="PRU00042"/>
    </source>
</evidence>
<dbReference type="GO" id="GO:0000977">
    <property type="term" value="F:RNA polymerase II transcription regulatory region sequence-specific DNA binding"/>
    <property type="evidence" value="ECO:0007669"/>
    <property type="project" value="TreeGrafter"/>
</dbReference>
<dbReference type="EMBL" id="BRZM01000010">
    <property type="protein sequence ID" value="GLD51115.1"/>
    <property type="molecule type" value="Genomic_DNA"/>
</dbReference>
<dbReference type="InterPro" id="IPR006612">
    <property type="entry name" value="THAP_Znf"/>
</dbReference>
<reference evidence="11" key="1">
    <citation type="submission" date="2022-08" db="EMBL/GenBank/DDBJ databases">
        <title>Genome sequencing of akame (Lates japonicus).</title>
        <authorList>
            <person name="Hashiguchi Y."/>
            <person name="Takahashi H."/>
        </authorList>
    </citation>
    <scope>NUCLEOTIDE SEQUENCE</scope>
    <source>
        <strain evidence="11">Kochi</strain>
    </source>
</reference>
<feature type="domain" description="C2H2-type" evidence="9">
    <location>
        <begin position="727"/>
        <end position="754"/>
    </location>
</feature>
<dbReference type="Pfam" id="PF05485">
    <property type="entry name" value="THAP"/>
    <property type="match status" value="2"/>
</dbReference>
<feature type="region of interest" description="Disordered" evidence="8">
    <location>
        <begin position="82"/>
        <end position="146"/>
    </location>
</feature>
<keyword evidence="2" id="KW-0677">Repeat</keyword>
<organism evidence="11 12">
    <name type="scientific">Lates japonicus</name>
    <name type="common">Japanese lates</name>
    <dbReference type="NCBI Taxonomy" id="270547"/>
    <lineage>
        <taxon>Eukaryota</taxon>
        <taxon>Metazoa</taxon>
        <taxon>Chordata</taxon>
        <taxon>Craniata</taxon>
        <taxon>Vertebrata</taxon>
        <taxon>Euteleostomi</taxon>
        <taxon>Actinopterygii</taxon>
        <taxon>Neopterygii</taxon>
        <taxon>Teleostei</taxon>
        <taxon>Neoteleostei</taxon>
        <taxon>Acanthomorphata</taxon>
        <taxon>Carangaria</taxon>
        <taxon>Carangaria incertae sedis</taxon>
        <taxon>Centropomidae</taxon>
        <taxon>Lates</taxon>
    </lineage>
</organism>
<feature type="region of interest" description="Disordered" evidence="8">
    <location>
        <begin position="267"/>
        <end position="322"/>
    </location>
</feature>
<feature type="compositionally biased region" description="Basic residues" evidence="8">
    <location>
        <begin position="865"/>
        <end position="879"/>
    </location>
</feature>
<dbReference type="InterPro" id="IPR036236">
    <property type="entry name" value="Znf_C2H2_sf"/>
</dbReference>
<comment type="caution">
    <text evidence="11">The sequence shown here is derived from an EMBL/GenBank/DDBJ whole genome shotgun (WGS) entry which is preliminary data.</text>
</comment>
<dbReference type="Gene3D" id="3.30.160.60">
    <property type="entry name" value="Classic Zinc Finger"/>
    <property type="match status" value="5"/>
</dbReference>
<feature type="domain" description="THAP-type" evidence="10">
    <location>
        <begin position="1"/>
        <end position="81"/>
    </location>
</feature>
<feature type="domain" description="C2H2-type" evidence="9">
    <location>
        <begin position="755"/>
        <end position="782"/>
    </location>
</feature>
<sequence length="1003" mass="113099">MCSVVGCDSWRRSAQRFKLPEDPERRLEWVQFLATVNKQRFKESSWTDITICSEHFKGDCFIYVAPTGTVLLTPSAVPSVCLQPESEEPQPDVERPKRVEPAETTEDASMCDQLKTCDSPSSLSEESRLTSMAAQGGPVPRGVSPSKGPSDTLVCGQIQPKNVNIDLIREKAALLKMKGKFVVNEKRLLQLFSCKCPSCGCKLQMEKVTYGVLIVLNQQCLQCEYRNQWKSQVNAIVPPTEDVTPEAAPADDSGLPEIVAVIDEESDPMDAAEESSDQGNIDSDEDWLPVRNPFSTRVSQKEPDEETENDDTGEDFDDYPPLPVNAQRFKLPEDPEQRLEWVQFVFEVNGQRLKESSWTDITICSEHFTDDCFENLAPTGAVQLKPNAAPKQCAKSQPEPDQMPVETTQGASQCDRLEACDGPSEESVAVPVSPVPSDTSDSFMCDYGQMLQKIVNIDMIREKAALLQMKGKYVVNENRLLQLFSSKCPLCGSKVKVEKVIYGVLIVLNQQCLQCEYRNQWKSQVNASVPPTEDVTPETVDGDHSSVTADSEIVAVIDEEEDPMDETEESGDDGDEDSDEDWNPTDEMSLAKGLHNESDEETEADFDDYPPLPVKYSQLCTECGMFFNKRRPHTCEHKMKPYSCNICGKRCVSEVALNSHSRIHDESYEHRCKYCHVTFKTKVDKITHQQFHLTQGKPYKCPDCSETFATNTERRVHLEVHRGPKQLKCHICGIEFNHPRSLQRHLVVHTGVRPYKCSVCQRGFNQAGHLKSHMRLHTGERPFKCQHCDKCFNHNVSLKSHVQRYHTSSSGCGRKRGKVKKTVSDPNDDQENVSRRGADSELDNGEEEHHKEETVEEERIDSPQRKTRSTGRPIGRPKRNAAGSLELAREMQGLSSRIKTRKSKVQKSKRTRCSDEGSEDEPTESDVSSDLKGEEEERSEKGTLSTSRSRGRPKMSDNDSDFQPQDSKKNRCSRQSSGKSSGKRRGRPRKKRLKTLELKKLLK</sequence>
<dbReference type="Pfam" id="PF00096">
    <property type="entry name" value="zf-C2H2"/>
    <property type="match status" value="4"/>
</dbReference>
<dbReference type="InterPro" id="IPR013087">
    <property type="entry name" value="Znf_C2H2_type"/>
</dbReference>
<dbReference type="FunFam" id="3.30.160.60:FF:000446">
    <property type="entry name" value="Zinc finger protein"/>
    <property type="match status" value="1"/>
</dbReference>
<keyword evidence="12" id="KW-1185">Reference proteome</keyword>
<evidence type="ECO:0000256" key="3">
    <source>
        <dbReference type="ARBA" id="ARBA00022771"/>
    </source>
</evidence>
<dbReference type="SMART" id="SM00692">
    <property type="entry name" value="DM3"/>
    <property type="match status" value="2"/>
</dbReference>
<name>A0AAD3MBI1_LATJO</name>
<feature type="compositionally biased region" description="Basic and acidic residues" evidence="8">
    <location>
        <begin position="92"/>
        <end position="101"/>
    </location>
</feature>
<keyword evidence="3 6" id="KW-0863">Zinc-finger</keyword>
<feature type="compositionally biased region" description="Polar residues" evidence="8">
    <location>
        <begin position="116"/>
        <end position="133"/>
    </location>
</feature>
<feature type="region of interest" description="Disordered" evidence="8">
    <location>
        <begin position="527"/>
        <end position="587"/>
    </location>
</feature>
<feature type="compositionally biased region" description="Acidic residues" evidence="8">
    <location>
        <begin position="303"/>
        <end position="318"/>
    </location>
</feature>
<feature type="compositionally biased region" description="Basic and acidic residues" evidence="8">
    <location>
        <begin position="994"/>
        <end position="1003"/>
    </location>
</feature>
<keyword evidence="4" id="KW-0862">Zinc</keyword>
<dbReference type="PANTHER" id="PTHR24409:SF295">
    <property type="entry name" value="AZ2-RELATED"/>
    <property type="match status" value="1"/>
</dbReference>
<feature type="domain" description="C2H2-type" evidence="9">
    <location>
        <begin position="783"/>
        <end position="811"/>
    </location>
</feature>
<protein>
    <submittedName>
        <fullName evidence="11">Uncharacterized protein</fullName>
    </submittedName>
</protein>
<dbReference type="SMART" id="SM00355">
    <property type="entry name" value="ZnF_C2H2"/>
    <property type="match status" value="6"/>
</dbReference>